<dbReference type="EMBL" id="MT028297">
    <property type="protein sequence ID" value="QIN94891.1"/>
    <property type="molecule type" value="Genomic_DNA"/>
</dbReference>
<keyword evidence="3" id="KW-1185">Reference proteome</keyword>
<accession>A0A6G8R3Z5</accession>
<evidence type="ECO:0000313" key="2">
    <source>
        <dbReference type="EMBL" id="QIN94891.1"/>
    </source>
</evidence>
<organism evidence="2 3">
    <name type="scientific">Proteus phage Privateer</name>
    <dbReference type="NCBI Taxonomy" id="2712958"/>
    <lineage>
        <taxon>Viruses</taxon>
        <taxon>Duplodnaviria</taxon>
        <taxon>Heunggongvirae</taxon>
        <taxon>Uroviricota</taxon>
        <taxon>Caudoviricetes</taxon>
        <taxon>Grimontviridae</taxon>
        <taxon>Privateervirus</taxon>
        <taxon>Privateervirus privateer</taxon>
    </lineage>
</organism>
<evidence type="ECO:0000313" key="3">
    <source>
        <dbReference type="Proteomes" id="UP000500956"/>
    </source>
</evidence>
<gene>
    <name evidence="2" type="ORF">CPT_Privateer_098</name>
</gene>
<dbReference type="InterPro" id="IPR011105">
    <property type="entry name" value="Cell_wall_hydrolase_SleB"/>
</dbReference>
<sequence length="140" mass="16610">MKFLVCWLALTMNTYMEAGNQGFDGMHRVADVVHNRVEDPRFPDNVMGVLLQKNQFSWSTVLKTRDEKGFLEYYKTLEKGRLKHYGELENFQTAGRVALMTLKPGYKPKYEYKFFYSGNSKPYWAQGKDIHKYKDHYFIK</sequence>
<dbReference type="GO" id="GO:0016787">
    <property type="term" value="F:hydrolase activity"/>
    <property type="evidence" value="ECO:0007669"/>
    <property type="project" value="UniProtKB-KW"/>
</dbReference>
<keyword evidence="2" id="KW-0378">Hydrolase</keyword>
<protein>
    <submittedName>
        <fullName evidence="2">Hydrolase</fullName>
    </submittedName>
</protein>
<name>A0A6G8R3Z5_9CAUD</name>
<reference evidence="2 3" key="1">
    <citation type="submission" date="2020-02" db="EMBL/GenBank/DDBJ databases">
        <title>Characterization of Proteus podophage Privateer.</title>
        <authorList>
            <person name="Corban J."/>
            <person name="Ramsey J."/>
        </authorList>
    </citation>
    <scope>NUCLEOTIDE SEQUENCE [LARGE SCALE GENOMIC DNA]</scope>
</reference>
<proteinExistence type="predicted"/>
<dbReference type="Pfam" id="PF07486">
    <property type="entry name" value="Hydrolase_2"/>
    <property type="match status" value="1"/>
</dbReference>
<evidence type="ECO:0000259" key="1">
    <source>
        <dbReference type="Pfam" id="PF07486"/>
    </source>
</evidence>
<dbReference type="Proteomes" id="UP000500956">
    <property type="component" value="Segment"/>
</dbReference>
<dbReference type="InterPro" id="IPR042047">
    <property type="entry name" value="SleB_dom1"/>
</dbReference>
<feature type="domain" description="Cell wall hydrolase SleB" evidence="1">
    <location>
        <begin position="21"/>
        <end position="138"/>
    </location>
</feature>
<dbReference type="Gene3D" id="1.10.10.2520">
    <property type="entry name" value="Cell wall hydrolase SleB, domain 1"/>
    <property type="match status" value="1"/>
</dbReference>